<dbReference type="EMBL" id="JACSQC010000004">
    <property type="protein sequence ID" value="MBD8044350.1"/>
    <property type="molecule type" value="Genomic_DNA"/>
</dbReference>
<accession>A0ABR8YJE3</accession>
<keyword evidence="2" id="KW-1185">Reference proteome</keyword>
<reference evidence="1 2" key="1">
    <citation type="submission" date="2020-08" db="EMBL/GenBank/DDBJ databases">
        <title>A Genomic Blueprint of the Chicken Gut Microbiome.</title>
        <authorList>
            <person name="Gilroy R."/>
            <person name="Ravi A."/>
            <person name="Getino M."/>
            <person name="Pursley I."/>
            <person name="Horton D.L."/>
            <person name="Alikhan N.-F."/>
            <person name="Baker D."/>
            <person name="Gharbi K."/>
            <person name="Hall N."/>
            <person name="Watson M."/>
            <person name="Adriaenssens E.M."/>
            <person name="Foster-Nyarko E."/>
            <person name="Jarju S."/>
            <person name="Secka A."/>
            <person name="Antonio M."/>
            <person name="Oren A."/>
            <person name="Chaudhuri R."/>
            <person name="La Ragione R.M."/>
            <person name="Hildebrand F."/>
            <person name="Pallen M.J."/>
        </authorList>
    </citation>
    <scope>NUCLEOTIDE SEQUENCE [LARGE SCALE GENOMIC DNA]</scope>
    <source>
        <strain evidence="1 2">Sa2BUA2</strain>
    </source>
</reference>
<name>A0ABR8YJE3_9MICC</name>
<sequence>MTPEPGSTDVQSSEALKALLRRIFDSQIPNYGDYNLVCATPVPGSSAYYVVGYRWRPAELVFAPFSPGSFESIEPPTAVNTTNLSHADEVAPGSYEVGTSTGRIFRFGVEPQAQLSSGGGGQLLVLQEEDQEDFNSFLDTFLELA</sequence>
<gene>
    <name evidence="1" type="ORF">H9638_11095</name>
</gene>
<evidence type="ECO:0000313" key="1">
    <source>
        <dbReference type="EMBL" id="MBD8044350.1"/>
    </source>
</evidence>
<protein>
    <submittedName>
        <fullName evidence="1">Uncharacterized protein</fullName>
    </submittedName>
</protein>
<dbReference type="Proteomes" id="UP000652763">
    <property type="component" value="Unassembled WGS sequence"/>
</dbReference>
<organism evidence="1 2">
    <name type="scientific">Arthrobacter pullicola</name>
    <dbReference type="NCBI Taxonomy" id="2762224"/>
    <lineage>
        <taxon>Bacteria</taxon>
        <taxon>Bacillati</taxon>
        <taxon>Actinomycetota</taxon>
        <taxon>Actinomycetes</taxon>
        <taxon>Micrococcales</taxon>
        <taxon>Micrococcaceae</taxon>
        <taxon>Arthrobacter</taxon>
    </lineage>
</organism>
<dbReference type="RefSeq" id="WP_191747223.1">
    <property type="nucleotide sequence ID" value="NZ_JACSQC010000004.1"/>
</dbReference>
<comment type="caution">
    <text evidence="1">The sequence shown here is derived from an EMBL/GenBank/DDBJ whole genome shotgun (WGS) entry which is preliminary data.</text>
</comment>
<evidence type="ECO:0000313" key="2">
    <source>
        <dbReference type="Proteomes" id="UP000652763"/>
    </source>
</evidence>
<proteinExistence type="predicted"/>